<accession>A0A1G5SHA2</accession>
<feature type="domain" description="Glycosyltransferase 2-like" evidence="1">
    <location>
        <begin position="5"/>
        <end position="160"/>
    </location>
</feature>
<organism evidence="2 3">
    <name type="scientific">Nitrosomonas mobilis</name>
    <dbReference type="NCBI Taxonomy" id="51642"/>
    <lineage>
        <taxon>Bacteria</taxon>
        <taxon>Pseudomonadati</taxon>
        <taxon>Pseudomonadota</taxon>
        <taxon>Betaproteobacteria</taxon>
        <taxon>Nitrosomonadales</taxon>
        <taxon>Nitrosomonadaceae</taxon>
        <taxon>Nitrosomonas</taxon>
    </lineage>
</organism>
<dbReference type="SUPFAM" id="SSF53448">
    <property type="entry name" value="Nucleotide-diphospho-sugar transferases"/>
    <property type="match status" value="1"/>
</dbReference>
<dbReference type="OrthoDB" id="8565891at2"/>
<proteinExistence type="predicted"/>
<gene>
    <name evidence="2" type="ORF">NSMM_600023</name>
</gene>
<dbReference type="Gene3D" id="3.90.550.10">
    <property type="entry name" value="Spore Coat Polysaccharide Biosynthesis Protein SpsA, Chain A"/>
    <property type="match status" value="1"/>
</dbReference>
<dbReference type="RefSeq" id="WP_090287650.1">
    <property type="nucleotide sequence ID" value="NZ_FMWO01000070.1"/>
</dbReference>
<protein>
    <recommendedName>
        <fullName evidence="1">Glycosyltransferase 2-like domain-containing protein</fullName>
    </recommendedName>
</protein>
<keyword evidence="3" id="KW-1185">Reference proteome</keyword>
<dbReference type="InterPro" id="IPR029044">
    <property type="entry name" value="Nucleotide-diphossugar_trans"/>
</dbReference>
<dbReference type="Proteomes" id="UP000198729">
    <property type="component" value="Unassembled WGS sequence"/>
</dbReference>
<dbReference type="Pfam" id="PF00535">
    <property type="entry name" value="Glycos_transf_2"/>
    <property type="match status" value="1"/>
</dbReference>
<dbReference type="EMBL" id="FMWO01000070">
    <property type="protein sequence ID" value="SCZ86554.1"/>
    <property type="molecule type" value="Genomic_DNA"/>
</dbReference>
<evidence type="ECO:0000313" key="2">
    <source>
        <dbReference type="EMBL" id="SCZ86554.1"/>
    </source>
</evidence>
<dbReference type="InterPro" id="IPR001173">
    <property type="entry name" value="Glyco_trans_2-like"/>
</dbReference>
<dbReference type="AlphaFoldDB" id="A0A1G5SHA2"/>
<dbReference type="STRING" id="51642.NSMM_600023"/>
<name>A0A1G5SHA2_9PROT</name>
<evidence type="ECO:0000259" key="1">
    <source>
        <dbReference type="Pfam" id="PF00535"/>
    </source>
</evidence>
<reference evidence="2 3" key="1">
    <citation type="submission" date="2016-10" db="EMBL/GenBank/DDBJ databases">
        <authorList>
            <person name="de Groot N.N."/>
        </authorList>
    </citation>
    <scope>NUCLEOTIDE SEQUENCE [LARGE SCALE GENOMIC DNA]</scope>
    <source>
        <strain evidence="2">1</strain>
    </source>
</reference>
<evidence type="ECO:0000313" key="3">
    <source>
        <dbReference type="Proteomes" id="UP000198729"/>
    </source>
</evidence>
<sequence>MRIGIVVTYHNFVNKFILPCLDSLNRNIDCPKFVCVFDNESEHKDNYKVVDFCHANKDFFYIRINDQSENGGLTATWNIGIDLCIQHDCEMIFIINDDILINDTWCFFVQAIADDNVIYGPITNNPGSAWTNRHECWTLKHFLGRNKKKQYCSNSKSRDEDPVNVGFVNGFCFGCTTKTFINNRYNEKLYFNPDFPFEGNETEFQLRLFNLQPTADNTRNKKLLRALDAHSRAIIIPRCYVYHYKNHAWKITGGGRFFKDQFG</sequence>